<feature type="compositionally biased region" description="Polar residues" evidence="1">
    <location>
        <begin position="85"/>
        <end position="94"/>
    </location>
</feature>
<gene>
    <name evidence="2" type="ORF">WR25_22882</name>
</gene>
<comment type="caution">
    <text evidence="2">The sequence shown here is derived from an EMBL/GenBank/DDBJ whole genome shotgun (WGS) entry which is preliminary data.</text>
</comment>
<name>A0A2A2M5C1_9BILA</name>
<dbReference type="Proteomes" id="UP000218231">
    <property type="component" value="Unassembled WGS sequence"/>
</dbReference>
<sequence>MPLGGCSDSSGEGIAPSSSSSGASLAERERSTSSASRNSAHRAKDRLAETDGGQQRARGHQDAQRRQALQTLRREDRHGRHGQGRQATIDQPLTTEKCRGAGLAGKQQRPQAQDGVQPDLGHDREQGGDRRAGR</sequence>
<proteinExistence type="predicted"/>
<accession>A0A2A2M5C1</accession>
<evidence type="ECO:0000256" key="1">
    <source>
        <dbReference type="SAM" id="MobiDB-lite"/>
    </source>
</evidence>
<feature type="compositionally biased region" description="Low complexity" evidence="1">
    <location>
        <begin position="7"/>
        <end position="25"/>
    </location>
</feature>
<dbReference type="AlphaFoldDB" id="A0A2A2M5C1"/>
<evidence type="ECO:0000313" key="2">
    <source>
        <dbReference type="EMBL" id="PAV93619.1"/>
    </source>
</evidence>
<reference evidence="2 3" key="1">
    <citation type="journal article" date="2017" name="Curr. Biol.">
        <title>Genome architecture and evolution of a unichromosomal asexual nematode.</title>
        <authorList>
            <person name="Fradin H."/>
            <person name="Zegar C."/>
            <person name="Gutwein M."/>
            <person name="Lucas J."/>
            <person name="Kovtun M."/>
            <person name="Corcoran D."/>
            <person name="Baugh L.R."/>
            <person name="Kiontke K."/>
            <person name="Gunsalus K."/>
            <person name="Fitch D.H."/>
            <person name="Piano F."/>
        </authorList>
    </citation>
    <scope>NUCLEOTIDE SEQUENCE [LARGE SCALE GENOMIC DNA]</scope>
    <source>
        <strain evidence="2">PF1309</strain>
    </source>
</reference>
<feature type="compositionally biased region" description="Basic and acidic residues" evidence="1">
    <location>
        <begin position="120"/>
        <end position="134"/>
    </location>
</feature>
<dbReference type="EMBL" id="LIAE01004919">
    <property type="protein sequence ID" value="PAV93619.1"/>
    <property type="molecule type" value="Genomic_DNA"/>
</dbReference>
<protein>
    <submittedName>
        <fullName evidence="2">Uncharacterized protein</fullName>
    </submittedName>
</protein>
<organism evidence="2 3">
    <name type="scientific">Diploscapter pachys</name>
    <dbReference type="NCBI Taxonomy" id="2018661"/>
    <lineage>
        <taxon>Eukaryota</taxon>
        <taxon>Metazoa</taxon>
        <taxon>Ecdysozoa</taxon>
        <taxon>Nematoda</taxon>
        <taxon>Chromadorea</taxon>
        <taxon>Rhabditida</taxon>
        <taxon>Rhabditina</taxon>
        <taxon>Rhabditomorpha</taxon>
        <taxon>Rhabditoidea</taxon>
        <taxon>Rhabditidae</taxon>
        <taxon>Diploscapter</taxon>
    </lineage>
</organism>
<evidence type="ECO:0000313" key="3">
    <source>
        <dbReference type="Proteomes" id="UP000218231"/>
    </source>
</evidence>
<keyword evidence="3" id="KW-1185">Reference proteome</keyword>
<feature type="region of interest" description="Disordered" evidence="1">
    <location>
        <begin position="1"/>
        <end position="134"/>
    </location>
</feature>